<dbReference type="Proteomes" id="UP000295493">
    <property type="component" value="Unassembled WGS sequence"/>
</dbReference>
<dbReference type="EMBL" id="SNWD01000003">
    <property type="protein sequence ID" value="TDN84546.1"/>
    <property type="molecule type" value="Genomic_DNA"/>
</dbReference>
<feature type="transmembrane region" description="Helical" evidence="1">
    <location>
        <begin position="55"/>
        <end position="75"/>
    </location>
</feature>
<proteinExistence type="predicted"/>
<sequence>MVKMESVWNAMADFLRAHKRALLPLVILGLFVPLTIGQLAEMVQAETGSETAPGIAASLISFLVAVIALWAQISITAMALEPLSAGAAARTGLRRLPAVIGILVLVTIVLMVLALPVLFVFWRAGMGQGAMHAPDVSPLYLAFVVLYAILYAVALVVLIARLIVTTPVIVAERNGLSALRRSWQLTRGYGAAIIGIVLLFGIVALIAQLAVKTVLGSILLLFLGGEGSFSLSAILIACASGIVLTIVSVIQVAFLAKLYLALSRPFRSEAASFE</sequence>
<comment type="caution">
    <text evidence="2">The sequence shown here is derived from an EMBL/GenBank/DDBJ whole genome shotgun (WGS) entry which is preliminary data.</text>
</comment>
<reference evidence="2 3" key="1">
    <citation type="submission" date="2019-03" db="EMBL/GenBank/DDBJ databases">
        <title>Genomic Encyclopedia of Type Strains, Phase IV (KMG-IV): sequencing the most valuable type-strain genomes for metagenomic binning, comparative biology and taxonomic classification.</title>
        <authorList>
            <person name="Goeker M."/>
        </authorList>
    </citation>
    <scope>NUCLEOTIDE SEQUENCE [LARGE SCALE GENOMIC DNA]</scope>
    <source>
        <strain evidence="2 3">DSM 25059</strain>
    </source>
</reference>
<feature type="transmembrane region" description="Helical" evidence="1">
    <location>
        <begin position="189"/>
        <end position="211"/>
    </location>
</feature>
<organism evidence="2 3">
    <name type="scientific">Stakelama pacifica</name>
    <dbReference type="NCBI Taxonomy" id="517720"/>
    <lineage>
        <taxon>Bacteria</taxon>
        <taxon>Pseudomonadati</taxon>
        <taxon>Pseudomonadota</taxon>
        <taxon>Alphaproteobacteria</taxon>
        <taxon>Sphingomonadales</taxon>
        <taxon>Sphingomonadaceae</taxon>
        <taxon>Stakelama</taxon>
    </lineage>
</organism>
<keyword evidence="1" id="KW-1133">Transmembrane helix</keyword>
<keyword evidence="1" id="KW-0812">Transmembrane</keyword>
<accession>A0A4R6FRZ5</accession>
<evidence type="ECO:0000256" key="1">
    <source>
        <dbReference type="SAM" id="Phobius"/>
    </source>
</evidence>
<feature type="transmembrane region" description="Helical" evidence="1">
    <location>
        <begin position="96"/>
        <end position="119"/>
    </location>
</feature>
<evidence type="ECO:0000313" key="3">
    <source>
        <dbReference type="Proteomes" id="UP000295493"/>
    </source>
</evidence>
<dbReference type="AlphaFoldDB" id="A0A4R6FRZ5"/>
<feature type="transmembrane region" description="Helical" evidence="1">
    <location>
        <begin position="139"/>
        <end position="164"/>
    </location>
</feature>
<evidence type="ECO:0000313" key="2">
    <source>
        <dbReference type="EMBL" id="TDN84546.1"/>
    </source>
</evidence>
<keyword evidence="1" id="KW-0472">Membrane</keyword>
<name>A0A4R6FRZ5_9SPHN</name>
<feature type="transmembrane region" description="Helical" evidence="1">
    <location>
        <begin position="231"/>
        <end position="260"/>
    </location>
</feature>
<gene>
    <name evidence="2" type="ORF">EV664_103191</name>
</gene>
<protein>
    <recommendedName>
        <fullName evidence="4">Glycerophosphoryl diester phosphodiesterase family protein</fullName>
    </recommendedName>
</protein>
<evidence type="ECO:0008006" key="4">
    <source>
        <dbReference type="Google" id="ProtNLM"/>
    </source>
</evidence>
<keyword evidence="3" id="KW-1185">Reference proteome</keyword>